<proteinExistence type="predicted"/>
<dbReference type="AlphaFoldDB" id="A0A1V3L463"/>
<name>A0A1V3L463_9PAST</name>
<keyword evidence="1" id="KW-0472">Membrane</keyword>
<keyword evidence="1" id="KW-0812">Transmembrane</keyword>
<dbReference type="EMBL" id="MLAG01000001">
    <property type="protein sequence ID" value="OOF84400.1"/>
    <property type="molecule type" value="Genomic_DNA"/>
</dbReference>
<dbReference type="RefSeq" id="WP_077495293.1">
    <property type="nucleotide sequence ID" value="NZ_MLAG01000001.1"/>
</dbReference>
<reference evidence="2 3" key="1">
    <citation type="submission" date="2016-10" db="EMBL/GenBank/DDBJ databases">
        <title>Rodentibacter gen. nov. and new species.</title>
        <authorList>
            <person name="Christensen H."/>
        </authorList>
    </citation>
    <scope>NUCLEOTIDE SEQUENCE [LARGE SCALE GENOMIC DNA]</scope>
    <source>
        <strain evidence="2 3">Ac81</strain>
    </source>
</reference>
<comment type="caution">
    <text evidence="2">The sequence shown here is derived from an EMBL/GenBank/DDBJ whole genome shotgun (WGS) entry which is preliminary data.</text>
</comment>
<evidence type="ECO:0000256" key="1">
    <source>
        <dbReference type="SAM" id="Phobius"/>
    </source>
</evidence>
<sequence>MKDYIYFSFIIYIGLFVSELVISLYDYVYNANMILILDLFLNPLKFSLVGGGVLLIVNKVFPTKRK</sequence>
<gene>
    <name evidence="2" type="ORF">BKG92_00565</name>
</gene>
<keyword evidence="1" id="KW-1133">Transmembrane helix</keyword>
<organism evidence="2 3">
    <name type="scientific">Rodentibacter ratti</name>
    <dbReference type="NCBI Taxonomy" id="1906745"/>
    <lineage>
        <taxon>Bacteria</taxon>
        <taxon>Pseudomonadati</taxon>
        <taxon>Pseudomonadota</taxon>
        <taxon>Gammaproteobacteria</taxon>
        <taxon>Pasteurellales</taxon>
        <taxon>Pasteurellaceae</taxon>
        <taxon>Rodentibacter</taxon>
    </lineage>
</organism>
<feature type="transmembrane region" description="Helical" evidence="1">
    <location>
        <begin position="7"/>
        <end position="28"/>
    </location>
</feature>
<evidence type="ECO:0000313" key="2">
    <source>
        <dbReference type="EMBL" id="OOF84400.1"/>
    </source>
</evidence>
<feature type="transmembrane region" description="Helical" evidence="1">
    <location>
        <begin position="34"/>
        <end position="57"/>
    </location>
</feature>
<protein>
    <submittedName>
        <fullName evidence="2">Uncharacterized protein</fullName>
    </submittedName>
</protein>
<accession>A0A1V3L463</accession>
<evidence type="ECO:0000313" key="3">
    <source>
        <dbReference type="Proteomes" id="UP000188573"/>
    </source>
</evidence>
<keyword evidence="3" id="KW-1185">Reference proteome</keyword>
<dbReference type="Proteomes" id="UP000188573">
    <property type="component" value="Unassembled WGS sequence"/>
</dbReference>